<evidence type="ECO:0000256" key="5">
    <source>
        <dbReference type="ARBA" id="ARBA00022679"/>
    </source>
</evidence>
<accession>A0A1S1QUI7</accession>
<dbReference type="InterPro" id="IPR036890">
    <property type="entry name" value="HATPase_C_sf"/>
</dbReference>
<evidence type="ECO:0000256" key="6">
    <source>
        <dbReference type="ARBA" id="ARBA00022692"/>
    </source>
</evidence>
<dbReference type="Pfam" id="PF00512">
    <property type="entry name" value="HisKA"/>
    <property type="match status" value="1"/>
</dbReference>
<dbReference type="SUPFAM" id="SSF47384">
    <property type="entry name" value="Homodimeric domain of signal transducing histidine kinase"/>
    <property type="match status" value="1"/>
</dbReference>
<keyword evidence="9" id="KW-0902">Two-component regulatory system</keyword>
<keyword evidence="6 13" id="KW-0812">Transmembrane</keyword>
<feature type="compositionally biased region" description="Basic and acidic residues" evidence="12">
    <location>
        <begin position="625"/>
        <end position="640"/>
    </location>
</feature>
<keyword evidence="11" id="KW-0175">Coiled coil</keyword>
<keyword evidence="17" id="KW-1185">Reference proteome</keyword>
<feature type="coiled-coil region" evidence="11">
    <location>
        <begin position="350"/>
        <end position="377"/>
    </location>
</feature>
<dbReference type="Gene3D" id="3.30.565.10">
    <property type="entry name" value="Histidine kinase-like ATPase, C-terminal domain"/>
    <property type="match status" value="1"/>
</dbReference>
<feature type="transmembrane region" description="Helical" evidence="13">
    <location>
        <begin position="230"/>
        <end position="253"/>
    </location>
</feature>
<comment type="catalytic activity">
    <reaction evidence="1">
        <text>ATP + protein L-histidine = ADP + protein N-phospho-L-histidine.</text>
        <dbReference type="EC" id="2.7.13.3"/>
    </reaction>
</comment>
<keyword evidence="4" id="KW-0597">Phosphoprotein</keyword>
<feature type="region of interest" description="Disordered" evidence="12">
    <location>
        <begin position="1"/>
        <end position="69"/>
    </location>
</feature>
<keyword evidence="7 16" id="KW-0418">Kinase</keyword>
<dbReference type="CDD" id="cd06225">
    <property type="entry name" value="HAMP"/>
    <property type="match status" value="1"/>
</dbReference>
<feature type="compositionally biased region" description="Low complexity" evidence="12">
    <location>
        <begin position="652"/>
        <end position="661"/>
    </location>
</feature>
<evidence type="ECO:0000313" key="16">
    <source>
        <dbReference type="EMBL" id="OHV37209.1"/>
    </source>
</evidence>
<evidence type="ECO:0000256" key="2">
    <source>
        <dbReference type="ARBA" id="ARBA00004236"/>
    </source>
</evidence>
<feature type="domain" description="Histidine kinase" evidence="14">
    <location>
        <begin position="315"/>
        <end position="528"/>
    </location>
</feature>
<gene>
    <name evidence="16" type="ORF">BBK14_02130</name>
</gene>
<feature type="domain" description="HAMP" evidence="15">
    <location>
        <begin position="254"/>
        <end position="307"/>
    </location>
</feature>
<dbReference type="PRINTS" id="PR00344">
    <property type="entry name" value="BCTRLSENSOR"/>
</dbReference>
<evidence type="ECO:0000256" key="12">
    <source>
        <dbReference type="SAM" id="MobiDB-lite"/>
    </source>
</evidence>
<evidence type="ECO:0000256" key="11">
    <source>
        <dbReference type="SAM" id="Coils"/>
    </source>
</evidence>
<feature type="region of interest" description="Disordered" evidence="12">
    <location>
        <begin position="555"/>
        <end position="679"/>
    </location>
</feature>
<evidence type="ECO:0000256" key="1">
    <source>
        <dbReference type="ARBA" id="ARBA00000085"/>
    </source>
</evidence>
<dbReference type="PROSITE" id="PS50885">
    <property type="entry name" value="HAMP"/>
    <property type="match status" value="1"/>
</dbReference>
<comment type="subcellular location">
    <subcellularLocation>
        <location evidence="2">Cell membrane</location>
    </subcellularLocation>
</comment>
<dbReference type="InterPro" id="IPR004358">
    <property type="entry name" value="Sig_transdc_His_kin-like_C"/>
</dbReference>
<keyword evidence="10 13" id="KW-0472">Membrane</keyword>
<sequence>MNPPPTGCEPAAAVRADDADETGQVEEAGKAGKADNADEVGVTGPEQPADTLVEGRRVGGPSSRPAASRWPSRLPRLTLRARMALLAGVAVAAAVAVVVSVALGVTRIVLNQAIDDQLLEQAKASAGNLQASQISVRALNFGMELQFLDGDGVPLESAFPSLETFAIPVDAADAEVARGLRGKNLRTVTVEGQRYRVATVPLRYPPPLTGTGALQLARSTSDVDRTLRDLGLVLFIVGLVGVVGSVIAGRLVARASLKPVDAAAAAAEEVARTQDLSALIPVTGSDEIARLATSLNSMLRALEASRLRQRQLVDDAAHELRTPLTSLRTNIELLMRAETTPNRALPAADRDALLRDVDAQMRELTALVNELIELARDEVPTEEIERLDLAQVVRAAADRARRRANTKGIRIEVSVEPSLVDGRPSLLERAVTNLLDNAVKFSPPSSTVRVVSRAGEVTVADEGPGIAPADRARVFERFYRATAARSLPGSGLGLAIVADAAAMHGGTAEAAESPSGGALLRMTLPCVAAWERGVPWDGDDPVGYGGFVSDGGTAGANGSLSAGGPPPRGGPLPMGGFAPAGGAAPVGVSPTRSGPAAAAADADADSPWRRPAGGSAAAAEAEQAVAERAEKAEQTAERAAGRKAGGAGAGGPATAPGVGAERPGGRPTVRPGQRAGSGP</sequence>
<feature type="compositionally biased region" description="Low complexity" evidence="12">
    <location>
        <begin position="574"/>
        <end position="587"/>
    </location>
</feature>
<dbReference type="InterPro" id="IPR003661">
    <property type="entry name" value="HisK_dim/P_dom"/>
</dbReference>
<name>A0A1S1QUI7_9ACTN</name>
<evidence type="ECO:0000259" key="15">
    <source>
        <dbReference type="PROSITE" id="PS50885"/>
    </source>
</evidence>
<dbReference type="Gene3D" id="1.10.287.130">
    <property type="match status" value="1"/>
</dbReference>
<evidence type="ECO:0000256" key="13">
    <source>
        <dbReference type="SAM" id="Phobius"/>
    </source>
</evidence>
<evidence type="ECO:0000313" key="17">
    <source>
        <dbReference type="Proteomes" id="UP000179769"/>
    </source>
</evidence>
<dbReference type="RefSeq" id="WP_071061448.1">
    <property type="nucleotide sequence ID" value="NZ_MAXA01000113.1"/>
</dbReference>
<reference evidence="17" key="1">
    <citation type="submission" date="2016-07" db="EMBL/GenBank/DDBJ databases">
        <title>Frankia sp. NRRL B-16219 Genome sequencing.</title>
        <authorList>
            <person name="Ghodhbane-Gtari F."/>
            <person name="Swanson E."/>
            <person name="Gueddou A."/>
            <person name="Louati M."/>
            <person name="Nouioui I."/>
            <person name="Hezbri K."/>
            <person name="Abebe-Akele F."/>
            <person name="Simpson S."/>
            <person name="Morris K."/>
            <person name="Thomas K."/>
            <person name="Gtari M."/>
            <person name="Tisa L.S."/>
        </authorList>
    </citation>
    <scope>NUCLEOTIDE SEQUENCE [LARGE SCALE GENOMIC DNA]</scope>
    <source>
        <strain evidence="17">NRRL B-16219</strain>
    </source>
</reference>
<dbReference type="EMBL" id="MAXA01000113">
    <property type="protein sequence ID" value="OHV37209.1"/>
    <property type="molecule type" value="Genomic_DNA"/>
</dbReference>
<keyword evidence="5" id="KW-0808">Transferase</keyword>
<dbReference type="Pfam" id="PF02518">
    <property type="entry name" value="HATPase_c"/>
    <property type="match status" value="1"/>
</dbReference>
<dbReference type="GO" id="GO:0000155">
    <property type="term" value="F:phosphorelay sensor kinase activity"/>
    <property type="evidence" value="ECO:0007669"/>
    <property type="project" value="InterPro"/>
</dbReference>
<keyword evidence="8 13" id="KW-1133">Transmembrane helix</keyword>
<protein>
    <recommendedName>
        <fullName evidence="3">histidine kinase</fullName>
        <ecNumber evidence="3">2.7.13.3</ecNumber>
    </recommendedName>
</protein>
<dbReference type="SMART" id="SM00387">
    <property type="entry name" value="HATPase_c"/>
    <property type="match status" value="1"/>
</dbReference>
<evidence type="ECO:0000256" key="10">
    <source>
        <dbReference type="ARBA" id="ARBA00023136"/>
    </source>
</evidence>
<dbReference type="AlphaFoldDB" id="A0A1S1QUI7"/>
<dbReference type="PANTHER" id="PTHR45436">
    <property type="entry name" value="SENSOR HISTIDINE KINASE YKOH"/>
    <property type="match status" value="1"/>
</dbReference>
<dbReference type="SMART" id="SM00388">
    <property type="entry name" value="HisKA"/>
    <property type="match status" value="1"/>
</dbReference>
<dbReference type="OrthoDB" id="9786919at2"/>
<dbReference type="SUPFAM" id="SSF55874">
    <property type="entry name" value="ATPase domain of HSP90 chaperone/DNA topoisomerase II/histidine kinase"/>
    <property type="match status" value="1"/>
</dbReference>
<dbReference type="EC" id="2.7.13.3" evidence="3"/>
<dbReference type="Pfam" id="PF00672">
    <property type="entry name" value="HAMP"/>
    <property type="match status" value="1"/>
</dbReference>
<dbReference type="SUPFAM" id="SSF158472">
    <property type="entry name" value="HAMP domain-like"/>
    <property type="match status" value="1"/>
</dbReference>
<organism evidence="16 17">
    <name type="scientific">Parafrankia soli</name>
    <dbReference type="NCBI Taxonomy" id="2599596"/>
    <lineage>
        <taxon>Bacteria</taxon>
        <taxon>Bacillati</taxon>
        <taxon>Actinomycetota</taxon>
        <taxon>Actinomycetes</taxon>
        <taxon>Frankiales</taxon>
        <taxon>Frankiaceae</taxon>
        <taxon>Parafrankia</taxon>
    </lineage>
</organism>
<dbReference type="InterPro" id="IPR050428">
    <property type="entry name" value="TCS_sensor_his_kinase"/>
</dbReference>
<evidence type="ECO:0000256" key="8">
    <source>
        <dbReference type="ARBA" id="ARBA00022989"/>
    </source>
</evidence>
<dbReference type="PROSITE" id="PS50109">
    <property type="entry name" value="HIS_KIN"/>
    <property type="match status" value="1"/>
</dbReference>
<comment type="caution">
    <text evidence="16">The sequence shown here is derived from an EMBL/GenBank/DDBJ whole genome shotgun (WGS) entry which is preliminary data.</text>
</comment>
<evidence type="ECO:0000256" key="4">
    <source>
        <dbReference type="ARBA" id="ARBA00022553"/>
    </source>
</evidence>
<dbReference type="InterPro" id="IPR005467">
    <property type="entry name" value="His_kinase_dom"/>
</dbReference>
<dbReference type="Proteomes" id="UP000179769">
    <property type="component" value="Unassembled WGS sequence"/>
</dbReference>
<evidence type="ECO:0000256" key="7">
    <source>
        <dbReference type="ARBA" id="ARBA00022777"/>
    </source>
</evidence>
<dbReference type="SMART" id="SM00304">
    <property type="entry name" value="HAMP"/>
    <property type="match status" value="1"/>
</dbReference>
<dbReference type="Gene3D" id="6.10.340.10">
    <property type="match status" value="1"/>
</dbReference>
<dbReference type="GO" id="GO:0005886">
    <property type="term" value="C:plasma membrane"/>
    <property type="evidence" value="ECO:0007669"/>
    <property type="project" value="UniProtKB-SubCell"/>
</dbReference>
<dbReference type="PANTHER" id="PTHR45436:SF5">
    <property type="entry name" value="SENSOR HISTIDINE KINASE TRCS"/>
    <property type="match status" value="1"/>
</dbReference>
<evidence type="ECO:0000256" key="9">
    <source>
        <dbReference type="ARBA" id="ARBA00023012"/>
    </source>
</evidence>
<dbReference type="InterPro" id="IPR003594">
    <property type="entry name" value="HATPase_dom"/>
</dbReference>
<dbReference type="InterPro" id="IPR036097">
    <property type="entry name" value="HisK_dim/P_sf"/>
</dbReference>
<feature type="transmembrane region" description="Helical" evidence="13">
    <location>
        <begin position="83"/>
        <end position="110"/>
    </location>
</feature>
<dbReference type="InterPro" id="IPR003660">
    <property type="entry name" value="HAMP_dom"/>
</dbReference>
<feature type="compositionally biased region" description="Basic and acidic residues" evidence="12">
    <location>
        <begin position="27"/>
        <end position="36"/>
    </location>
</feature>
<evidence type="ECO:0000259" key="14">
    <source>
        <dbReference type="PROSITE" id="PS50109"/>
    </source>
</evidence>
<dbReference type="CDD" id="cd00075">
    <property type="entry name" value="HATPase"/>
    <property type="match status" value="1"/>
</dbReference>
<evidence type="ECO:0000256" key="3">
    <source>
        <dbReference type="ARBA" id="ARBA00012438"/>
    </source>
</evidence>
<proteinExistence type="predicted"/>
<dbReference type="CDD" id="cd00082">
    <property type="entry name" value="HisKA"/>
    <property type="match status" value="1"/>
</dbReference>